<sequence length="80" mass="8542">MAAKTSRNVASEIAYLTRALKAPSLAASVERARLRNGRTRSFWLPVCSARSQPAKPTAVKAASSRKSLKKNPSALAASRC</sequence>
<evidence type="ECO:0000313" key="2">
    <source>
        <dbReference type="EMBL" id="MFD1935369.1"/>
    </source>
</evidence>
<evidence type="ECO:0000313" key="3">
    <source>
        <dbReference type="Proteomes" id="UP001597368"/>
    </source>
</evidence>
<gene>
    <name evidence="2" type="ORF">ACFSKW_28225</name>
</gene>
<reference evidence="3" key="1">
    <citation type="journal article" date="2019" name="Int. J. Syst. Evol. Microbiol.">
        <title>The Global Catalogue of Microorganisms (GCM) 10K type strain sequencing project: providing services to taxonomists for standard genome sequencing and annotation.</title>
        <authorList>
            <consortium name="The Broad Institute Genomics Platform"/>
            <consortium name="The Broad Institute Genome Sequencing Center for Infectious Disease"/>
            <person name="Wu L."/>
            <person name="Ma J."/>
        </authorList>
    </citation>
    <scope>NUCLEOTIDE SEQUENCE [LARGE SCALE GENOMIC DNA]</scope>
    <source>
        <strain evidence="3">ICMP 6774ER</strain>
    </source>
</reference>
<organism evidence="2 3">
    <name type="scientific">Nonomuraea mangrovi</name>
    <dbReference type="NCBI Taxonomy" id="2316207"/>
    <lineage>
        <taxon>Bacteria</taxon>
        <taxon>Bacillati</taxon>
        <taxon>Actinomycetota</taxon>
        <taxon>Actinomycetes</taxon>
        <taxon>Streptosporangiales</taxon>
        <taxon>Streptosporangiaceae</taxon>
        <taxon>Nonomuraea</taxon>
    </lineage>
</organism>
<keyword evidence="3" id="KW-1185">Reference proteome</keyword>
<dbReference type="RefSeq" id="WP_379575486.1">
    <property type="nucleotide sequence ID" value="NZ_JBHUFV010000043.1"/>
</dbReference>
<proteinExistence type="predicted"/>
<dbReference type="EMBL" id="JBHUFV010000043">
    <property type="protein sequence ID" value="MFD1935369.1"/>
    <property type="molecule type" value="Genomic_DNA"/>
</dbReference>
<dbReference type="Proteomes" id="UP001597368">
    <property type="component" value="Unassembled WGS sequence"/>
</dbReference>
<protein>
    <submittedName>
        <fullName evidence="2">Uncharacterized protein</fullName>
    </submittedName>
</protein>
<feature type="region of interest" description="Disordered" evidence="1">
    <location>
        <begin position="54"/>
        <end position="80"/>
    </location>
</feature>
<comment type="caution">
    <text evidence="2">The sequence shown here is derived from an EMBL/GenBank/DDBJ whole genome shotgun (WGS) entry which is preliminary data.</text>
</comment>
<evidence type="ECO:0000256" key="1">
    <source>
        <dbReference type="SAM" id="MobiDB-lite"/>
    </source>
</evidence>
<accession>A0ABW4T4K9</accession>
<name>A0ABW4T4K9_9ACTN</name>